<keyword evidence="2" id="KW-0539">Nucleus</keyword>
<reference evidence="8 9" key="1">
    <citation type="journal article" date="2012" name="Genome Biol.">
        <title>Sequencing three crocodilian genomes to illuminate the evolution of archosaurs and amniotes.</title>
        <authorList>
            <person name="St John J.A."/>
            <person name="Braun E.L."/>
            <person name="Isberg S.R."/>
            <person name="Miles L.G."/>
            <person name="Chong A.Y."/>
            <person name="Gongora J."/>
            <person name="Dalzell P."/>
            <person name="Moran C."/>
            <person name="Bed'hom B."/>
            <person name="Abzhanov A."/>
            <person name="Burgess S.C."/>
            <person name="Cooksey A.M."/>
            <person name="Castoe T.A."/>
            <person name="Crawford N.G."/>
            <person name="Densmore L.D."/>
            <person name="Drew J.C."/>
            <person name="Edwards S.V."/>
            <person name="Faircloth B.C."/>
            <person name="Fujita M.K."/>
            <person name="Greenwold M.J."/>
            <person name="Hoffmann F.G."/>
            <person name="Howard J.M."/>
            <person name="Iguchi T."/>
            <person name="Janes D.E."/>
            <person name="Khan S.Y."/>
            <person name="Kohno S."/>
            <person name="de Koning A.J."/>
            <person name="Lance S.L."/>
            <person name="McCarthy F.M."/>
            <person name="McCormack J.E."/>
            <person name="Merchant M.E."/>
            <person name="Peterson D.G."/>
            <person name="Pollock D.D."/>
            <person name="Pourmand N."/>
            <person name="Raney B.J."/>
            <person name="Roessler K.A."/>
            <person name="Sanford J.R."/>
            <person name="Sawyer R.H."/>
            <person name="Schmidt C.J."/>
            <person name="Triplett E.W."/>
            <person name="Tuberville T.D."/>
            <person name="Venegas-Anaya M."/>
            <person name="Howard J.T."/>
            <person name="Jarvis E.D."/>
            <person name="Guillette L.J.Jr."/>
            <person name="Glenn T.C."/>
            <person name="Green R.E."/>
            <person name="Ray D.A."/>
        </authorList>
    </citation>
    <scope>NUCLEOTIDE SEQUENCE [LARGE SCALE GENOMIC DNA]</scope>
    <source>
        <strain evidence="8">KSC_2009_1</strain>
    </source>
</reference>
<dbReference type="GO" id="GO:0061014">
    <property type="term" value="P:positive regulation of mRNA catabolic process"/>
    <property type="evidence" value="ECO:0007669"/>
    <property type="project" value="TreeGrafter"/>
</dbReference>
<evidence type="ECO:0000259" key="7">
    <source>
        <dbReference type="PROSITE" id="PS51059"/>
    </source>
</evidence>
<dbReference type="EC" id="2.4.2.-" evidence="4"/>
<dbReference type="PANTHER" id="PTHR45740:SF8">
    <property type="entry name" value="ZINC FINGER CCCH-TYPE ANTIVIRAL PROTEIN 1"/>
    <property type="match status" value="1"/>
</dbReference>
<keyword evidence="4" id="KW-0808">Transferase</keyword>
<dbReference type="PROSITE" id="PS50918">
    <property type="entry name" value="WWE"/>
    <property type="match status" value="1"/>
</dbReference>
<dbReference type="STRING" id="8496.A0A151NI74"/>
<evidence type="ECO:0000256" key="4">
    <source>
        <dbReference type="RuleBase" id="RU362114"/>
    </source>
</evidence>
<dbReference type="GO" id="GO:0003723">
    <property type="term" value="F:RNA binding"/>
    <property type="evidence" value="ECO:0007669"/>
    <property type="project" value="TreeGrafter"/>
</dbReference>
<dbReference type="SUPFAM" id="SSF56399">
    <property type="entry name" value="ADP-ribosylation"/>
    <property type="match status" value="1"/>
</dbReference>
<evidence type="ECO:0000259" key="6">
    <source>
        <dbReference type="PROSITE" id="PS50918"/>
    </source>
</evidence>
<gene>
    <name evidence="8" type="ORF">Y1Q_0024226</name>
</gene>
<comment type="similarity">
    <text evidence="3">Belongs to the ARTD/PARP family.</text>
</comment>
<evidence type="ECO:0000256" key="1">
    <source>
        <dbReference type="ARBA" id="ARBA00004123"/>
    </source>
</evidence>
<sequence>MEYAWYWQDEHGEWIEYGQPKLNHSAATITSEELEEAFLNNQKKMVLFKAGSQYYELNFQDMFQRNLHYQTQRKVCRWPKFVSSGHSNKGWRRRSRTAAPGCPFPPDWDLSALPDVGYKLVDVSSIASEYMRIKDLFEKTMQCYYIHKLQRIQNPSLWQVFQWQKEQMKKINRQEDVDERLLFHGTNTSHLHAICEQNFDWRICGAHGTAYGKGSYFAKDARYSHGYCDPNSSHKTMFVAQSGILSKALPQGAAGQDTTSTSPSLEEGGGAAPSNLQAKDTRHSWLLSLMGWPALSYQPLHPWTCGPTSGHGGEPTSPSEDVASVLPSATGALYVCCLCQQWIQNWMLLLQWLVTVAEEQEAQEQAWE</sequence>
<dbReference type="PANTHER" id="PTHR45740">
    <property type="entry name" value="POLY [ADP-RIBOSE] POLYMERASE"/>
    <property type="match status" value="1"/>
</dbReference>
<dbReference type="AlphaFoldDB" id="A0A151NI74"/>
<accession>A0A151NI74</accession>
<dbReference type="Gene3D" id="3.30.720.50">
    <property type="match status" value="1"/>
</dbReference>
<evidence type="ECO:0000256" key="2">
    <source>
        <dbReference type="ARBA" id="ARBA00023242"/>
    </source>
</evidence>
<comment type="subcellular location">
    <subcellularLocation>
        <location evidence="1">Nucleus</location>
    </subcellularLocation>
</comment>
<dbReference type="PROSITE" id="PS51059">
    <property type="entry name" value="PARP_CATALYTIC"/>
    <property type="match status" value="1"/>
</dbReference>
<dbReference type="InterPro" id="IPR012317">
    <property type="entry name" value="Poly(ADP-ribose)pol_cat_dom"/>
</dbReference>
<dbReference type="InterPro" id="IPR051712">
    <property type="entry name" value="ARTD-AVP"/>
</dbReference>
<dbReference type="GO" id="GO:0032481">
    <property type="term" value="P:positive regulation of type I interferon production"/>
    <property type="evidence" value="ECO:0007669"/>
    <property type="project" value="TreeGrafter"/>
</dbReference>
<dbReference type="EMBL" id="AKHW03002956">
    <property type="protein sequence ID" value="KYO36498.1"/>
    <property type="molecule type" value="Genomic_DNA"/>
</dbReference>
<feature type="region of interest" description="Disordered" evidence="5">
    <location>
        <begin position="250"/>
        <end position="276"/>
    </location>
</feature>
<dbReference type="Pfam" id="PF00644">
    <property type="entry name" value="PARP"/>
    <property type="match status" value="1"/>
</dbReference>
<comment type="caution">
    <text evidence="8">The sequence shown here is derived from an EMBL/GenBank/DDBJ whole genome shotgun (WGS) entry which is preliminary data.</text>
</comment>
<keyword evidence="4" id="KW-0328">Glycosyltransferase</keyword>
<evidence type="ECO:0000256" key="5">
    <source>
        <dbReference type="SAM" id="MobiDB-lite"/>
    </source>
</evidence>
<evidence type="ECO:0000313" key="9">
    <source>
        <dbReference type="Proteomes" id="UP000050525"/>
    </source>
</evidence>
<keyword evidence="4" id="KW-0520">NAD</keyword>
<dbReference type="InterPro" id="IPR004170">
    <property type="entry name" value="WWE_dom"/>
</dbReference>
<evidence type="ECO:0000256" key="3">
    <source>
        <dbReference type="ARBA" id="ARBA00024347"/>
    </source>
</evidence>
<name>A0A151NI74_ALLMI</name>
<dbReference type="GO" id="GO:0009615">
    <property type="term" value="P:response to virus"/>
    <property type="evidence" value="ECO:0007669"/>
    <property type="project" value="TreeGrafter"/>
</dbReference>
<dbReference type="SUPFAM" id="SSF117839">
    <property type="entry name" value="WWE domain"/>
    <property type="match status" value="1"/>
</dbReference>
<dbReference type="Pfam" id="PF02825">
    <property type="entry name" value="WWE"/>
    <property type="match status" value="1"/>
</dbReference>
<keyword evidence="9" id="KW-1185">Reference proteome</keyword>
<dbReference type="GO" id="GO:0005634">
    <property type="term" value="C:nucleus"/>
    <property type="evidence" value="ECO:0007669"/>
    <property type="project" value="UniProtKB-SubCell"/>
</dbReference>
<organism evidence="8 9">
    <name type="scientific">Alligator mississippiensis</name>
    <name type="common">American alligator</name>
    <dbReference type="NCBI Taxonomy" id="8496"/>
    <lineage>
        <taxon>Eukaryota</taxon>
        <taxon>Metazoa</taxon>
        <taxon>Chordata</taxon>
        <taxon>Craniata</taxon>
        <taxon>Vertebrata</taxon>
        <taxon>Euteleostomi</taxon>
        <taxon>Archelosauria</taxon>
        <taxon>Archosauria</taxon>
        <taxon>Crocodylia</taxon>
        <taxon>Alligatoridae</taxon>
        <taxon>Alligatorinae</taxon>
        <taxon>Alligator</taxon>
    </lineage>
</organism>
<dbReference type="GO" id="GO:1990404">
    <property type="term" value="F:NAD+-protein mono-ADP-ribosyltransferase activity"/>
    <property type="evidence" value="ECO:0007669"/>
    <property type="project" value="TreeGrafter"/>
</dbReference>
<dbReference type="Proteomes" id="UP000050525">
    <property type="component" value="Unassembled WGS sequence"/>
</dbReference>
<feature type="domain" description="WWE" evidence="6">
    <location>
        <begin position="1"/>
        <end position="77"/>
    </location>
</feature>
<proteinExistence type="inferred from homology"/>
<dbReference type="Gene3D" id="3.90.228.10">
    <property type="match status" value="1"/>
</dbReference>
<feature type="domain" description="PARP catalytic" evidence="7">
    <location>
        <begin position="104"/>
        <end position="368"/>
    </location>
</feature>
<protein>
    <recommendedName>
        <fullName evidence="4">Poly [ADP-ribose] polymerase</fullName>
        <shortName evidence="4">PARP</shortName>
        <ecNumber evidence="4">2.4.2.-</ecNumber>
    </recommendedName>
</protein>
<dbReference type="InterPro" id="IPR037197">
    <property type="entry name" value="WWE_dom_sf"/>
</dbReference>
<evidence type="ECO:0000313" key="8">
    <source>
        <dbReference type="EMBL" id="KYO36498.1"/>
    </source>
</evidence>
<dbReference type="GO" id="GO:0003950">
    <property type="term" value="F:NAD+ poly-ADP-ribosyltransferase activity"/>
    <property type="evidence" value="ECO:0007669"/>
    <property type="project" value="UniProtKB-UniRule"/>
</dbReference>